<feature type="transmembrane region" description="Helical" evidence="8">
    <location>
        <begin position="384"/>
        <end position="403"/>
    </location>
</feature>
<evidence type="ECO:0000256" key="6">
    <source>
        <dbReference type="ARBA" id="ARBA00023180"/>
    </source>
</evidence>
<feature type="transmembrane region" description="Helical" evidence="8">
    <location>
        <begin position="448"/>
        <end position="464"/>
    </location>
</feature>
<feature type="transmembrane region" description="Helical" evidence="8">
    <location>
        <begin position="69"/>
        <end position="89"/>
    </location>
</feature>
<evidence type="ECO:0000256" key="5">
    <source>
        <dbReference type="ARBA" id="ARBA00023136"/>
    </source>
</evidence>
<evidence type="ECO:0000256" key="2">
    <source>
        <dbReference type="ARBA" id="ARBA00007168"/>
    </source>
</evidence>
<feature type="transmembrane region" description="Helical" evidence="8">
    <location>
        <begin position="650"/>
        <end position="670"/>
    </location>
</feature>
<keyword evidence="3 8" id="KW-0812">Transmembrane</keyword>
<keyword evidence="4 8" id="KW-1133">Transmembrane helix</keyword>
<feature type="compositionally biased region" description="Low complexity" evidence="7">
    <location>
        <begin position="749"/>
        <end position="771"/>
    </location>
</feature>
<dbReference type="PANTHER" id="PTHR12385:SF14">
    <property type="entry name" value="CHOLINE TRANSPORTER-LIKE 2"/>
    <property type="match status" value="1"/>
</dbReference>
<keyword evidence="6" id="KW-0325">Glycoprotein</keyword>
<evidence type="ECO:0000256" key="3">
    <source>
        <dbReference type="ARBA" id="ARBA00022692"/>
    </source>
</evidence>
<feature type="transmembrane region" description="Helical" evidence="8">
    <location>
        <begin position="603"/>
        <end position="630"/>
    </location>
</feature>
<protein>
    <submittedName>
        <fullName evidence="9">Uncharacterized protein</fullName>
    </submittedName>
</protein>
<organism evidence="9">
    <name type="scientific">Alexandrium catenella</name>
    <name type="common">Red tide dinoflagellate</name>
    <name type="synonym">Gonyaulax catenella</name>
    <dbReference type="NCBI Taxonomy" id="2925"/>
    <lineage>
        <taxon>Eukaryota</taxon>
        <taxon>Sar</taxon>
        <taxon>Alveolata</taxon>
        <taxon>Dinophyceae</taxon>
        <taxon>Gonyaulacales</taxon>
        <taxon>Pyrocystaceae</taxon>
        <taxon>Alexandrium</taxon>
    </lineage>
</organism>
<feature type="transmembrane region" description="Helical" evidence="8">
    <location>
        <begin position="423"/>
        <end position="442"/>
    </location>
</feature>
<comment type="subcellular location">
    <subcellularLocation>
        <location evidence="1">Membrane</location>
        <topology evidence="1">Multi-pass membrane protein</topology>
    </subcellularLocation>
</comment>
<dbReference type="InterPro" id="IPR007603">
    <property type="entry name" value="Choline_transptr-like"/>
</dbReference>
<dbReference type="Pfam" id="PF04515">
    <property type="entry name" value="Choline_transpo"/>
    <property type="match status" value="1"/>
</dbReference>
<feature type="region of interest" description="Disordered" evidence="7">
    <location>
        <begin position="738"/>
        <end position="825"/>
    </location>
</feature>
<evidence type="ECO:0000313" key="9">
    <source>
        <dbReference type="EMBL" id="CAD9189945.1"/>
    </source>
</evidence>
<feature type="region of interest" description="Disordered" evidence="7">
    <location>
        <begin position="1"/>
        <end position="54"/>
    </location>
</feature>
<keyword evidence="5 8" id="KW-0472">Membrane</keyword>
<dbReference type="GO" id="GO:0022857">
    <property type="term" value="F:transmembrane transporter activity"/>
    <property type="evidence" value="ECO:0007669"/>
    <property type="project" value="InterPro"/>
</dbReference>
<evidence type="ECO:0000256" key="4">
    <source>
        <dbReference type="ARBA" id="ARBA00022989"/>
    </source>
</evidence>
<dbReference type="EMBL" id="HBGE01111915">
    <property type="protein sequence ID" value="CAD9189945.1"/>
    <property type="molecule type" value="Transcribed_RNA"/>
</dbReference>
<feature type="transmembrane region" description="Helical" evidence="8">
    <location>
        <begin position="323"/>
        <end position="349"/>
    </location>
</feature>
<sequence length="825" mass="92058">MDQYGRGPDWQQPDMYFGSDGGAAPGGYPQDPDPSMAGNSTAYQRYTEKPGPGPIDPETGIAPRRLTDCVCAVIFVLYVLGMIILIIVVKNKTVNGYRYSDVRRLTRGMDYQARLCGVDEGVEDKPYLFWCRNNPAEWAAPSSLDLWNPSCVKECPNINGSHSPVACLYPEQKYICSSEDGAKCKIPGGQFGNVINFHVQSQQSIVYTNPYNTWPVGGRYCMPVNKTLRETILTGPLNAGVRAFGSFQDCWGVLFLSVMFTVAFSYFYVIMMNECAKFLVYGFLGTALTAFGVSGTFLLVTALPFPEVRNLNPLFNTHTELEAMVMTLGMGTFLVTTTCAISGTITHVAQYWGVIRELMKASTECFMAMRSMLVPPLLEALWKFFLAWILMSNFLSLVSVGWYDDHRTEIDGQRFKGLNARFYFDWSLYPWIIFYIYGAVWIMELCTAFGQFLVAFSVISWYFMKKEGSAKTGVPPLPPLHGTMDGIVYHFGSLCLGAAIVPWVRPIRIFNWILDESFPSAKAECCGPLAFLTGLCQCLGKSFGACSDTCRSHLTPTCCQRKGLAYKYTKNVYSDIIIRSQHFLPGSDRSSIIINNAKSCQKYMMCLTIITVIGVITVGSLSAVMTYIVILRTPSLSHPTSSTFITSPMAVSLFAFWLSGTITYGFTMLFDHTADTLLYCYAWNKKFNKDTVDFFVPESIGNLVAHLIEASDAYQYFGSARPEMYLASWMPKTYRETVNNRNSQRKQNKQQAQQSMQSQQMSAQMSSQRMQDPSFTGNPDDPGGQYVNMGYATPDQQEPEGGYYFGNPMYSGGGYDSSGRYVGAG</sequence>
<feature type="transmembrane region" description="Helical" evidence="8">
    <location>
        <begin position="278"/>
        <end position="303"/>
    </location>
</feature>
<accession>A0A7S1SBE7</accession>
<evidence type="ECO:0000256" key="8">
    <source>
        <dbReference type="SAM" id="Phobius"/>
    </source>
</evidence>
<gene>
    <name evidence="9" type="ORF">ACAT0790_LOCUS66719</name>
</gene>
<dbReference type="PANTHER" id="PTHR12385">
    <property type="entry name" value="CHOLINE TRANSPORTER-LIKE (SLC FAMILY 44)"/>
    <property type="match status" value="1"/>
</dbReference>
<evidence type="ECO:0000256" key="1">
    <source>
        <dbReference type="ARBA" id="ARBA00004141"/>
    </source>
</evidence>
<dbReference type="AlphaFoldDB" id="A0A7S1SBE7"/>
<feature type="transmembrane region" description="Helical" evidence="8">
    <location>
        <begin position="251"/>
        <end position="271"/>
    </location>
</feature>
<name>A0A7S1SBE7_ALECA</name>
<reference evidence="9" key="1">
    <citation type="submission" date="2021-01" db="EMBL/GenBank/DDBJ databases">
        <authorList>
            <person name="Corre E."/>
            <person name="Pelletier E."/>
            <person name="Niang G."/>
            <person name="Scheremetjew M."/>
            <person name="Finn R."/>
            <person name="Kale V."/>
            <person name="Holt S."/>
            <person name="Cochrane G."/>
            <person name="Meng A."/>
            <person name="Brown T."/>
            <person name="Cohen L."/>
        </authorList>
    </citation>
    <scope>NUCLEOTIDE SEQUENCE</scope>
    <source>
        <strain evidence="9">OF101</strain>
    </source>
</reference>
<dbReference type="GO" id="GO:0016020">
    <property type="term" value="C:membrane"/>
    <property type="evidence" value="ECO:0007669"/>
    <property type="project" value="UniProtKB-SubCell"/>
</dbReference>
<comment type="similarity">
    <text evidence="2">Belongs to the CTL (choline transporter-like) family.</text>
</comment>
<evidence type="ECO:0000256" key="7">
    <source>
        <dbReference type="SAM" id="MobiDB-lite"/>
    </source>
</evidence>
<feature type="compositionally biased region" description="Gly residues" evidence="7">
    <location>
        <begin position="811"/>
        <end position="825"/>
    </location>
</feature>
<proteinExistence type="inferred from homology"/>